<dbReference type="RefSeq" id="WP_048425298.1">
    <property type="nucleotide sequence ID" value="NZ_JYNU01000058.1"/>
</dbReference>
<evidence type="ECO:0000256" key="1">
    <source>
        <dbReference type="SAM" id="Phobius"/>
    </source>
</evidence>
<feature type="signal peptide" evidence="2">
    <location>
        <begin position="1"/>
        <end position="29"/>
    </location>
</feature>
<keyword evidence="2" id="KW-0732">Signal</keyword>
<gene>
    <name evidence="3" type="ORF">MOBUDSM44075_05366</name>
</gene>
<keyword evidence="1" id="KW-0812">Transmembrane</keyword>
<keyword evidence="1" id="KW-1133">Transmembrane helix</keyword>
<reference evidence="3 4" key="1">
    <citation type="journal article" date="2015" name="Genome Biol. Evol.">
        <title>Characterization of Three Mycobacterium spp. with Potential Use in Bioremediation by Genome Sequencing and Comparative Genomics.</title>
        <authorList>
            <person name="Das S."/>
            <person name="Pettersson B.M."/>
            <person name="Behra P.R."/>
            <person name="Ramesh M."/>
            <person name="Dasgupta S."/>
            <person name="Bhattacharya A."/>
            <person name="Kirsebom L.A."/>
        </authorList>
    </citation>
    <scope>NUCLEOTIDE SEQUENCE [LARGE SCALE GENOMIC DNA]</scope>
    <source>
        <strain evidence="3 4">DSM 44075</strain>
    </source>
</reference>
<feature type="chain" id="PRO_5005282892" evidence="2">
    <location>
        <begin position="30"/>
        <end position="177"/>
    </location>
</feature>
<accession>A0A0J6VDX6</accession>
<evidence type="ECO:0000313" key="4">
    <source>
        <dbReference type="Proteomes" id="UP000036313"/>
    </source>
</evidence>
<organism evidence="3 4">
    <name type="scientific">Mycolicibacterium obuense</name>
    <dbReference type="NCBI Taxonomy" id="1807"/>
    <lineage>
        <taxon>Bacteria</taxon>
        <taxon>Bacillati</taxon>
        <taxon>Actinomycetota</taxon>
        <taxon>Actinomycetes</taxon>
        <taxon>Mycobacteriales</taxon>
        <taxon>Mycobacteriaceae</taxon>
        <taxon>Mycolicibacterium</taxon>
    </lineage>
</organism>
<dbReference type="Proteomes" id="UP000036313">
    <property type="component" value="Unassembled WGS sequence"/>
</dbReference>
<feature type="transmembrane region" description="Helical" evidence="1">
    <location>
        <begin position="39"/>
        <end position="58"/>
    </location>
</feature>
<comment type="caution">
    <text evidence="3">The sequence shown here is derived from an EMBL/GenBank/DDBJ whole genome shotgun (WGS) entry which is preliminary data.</text>
</comment>
<evidence type="ECO:0000313" key="3">
    <source>
        <dbReference type="EMBL" id="KMO68364.1"/>
    </source>
</evidence>
<evidence type="ECO:0000256" key="2">
    <source>
        <dbReference type="SAM" id="SignalP"/>
    </source>
</evidence>
<protein>
    <submittedName>
        <fullName evidence="3">Uncharacterized protein</fullName>
    </submittedName>
</protein>
<dbReference type="EMBL" id="JYNU01000058">
    <property type="protein sequence ID" value="KMO68364.1"/>
    <property type="molecule type" value="Genomic_DNA"/>
</dbReference>
<dbReference type="AlphaFoldDB" id="A0A0J6VDX6"/>
<keyword evidence="1" id="KW-0472">Membrane</keyword>
<name>A0A0J6VDX6_9MYCO</name>
<sequence precursor="true">MNSPAARARQLRGALIGVSSALMTTGAHAAAGGDVPRGPALVVVLLICLTAGTLAGCVRPDRNTYAVTAAALCGAQLSGHLAMTLAAHHHHGGLGVSMAAAHLGAALLVAAAITSVEFLYTVCVSVLCWVRLFALRAPRPPAPPIRHRATIARPRPVPIGGTGMRAPPAVASALTPA</sequence>
<feature type="transmembrane region" description="Helical" evidence="1">
    <location>
        <begin position="99"/>
        <end position="130"/>
    </location>
</feature>
<dbReference type="PATRIC" id="fig|1807.14.peg.5408"/>
<feature type="transmembrane region" description="Helical" evidence="1">
    <location>
        <begin position="65"/>
        <end position="87"/>
    </location>
</feature>
<proteinExistence type="predicted"/>